<keyword evidence="4" id="KW-1133">Transmembrane helix</keyword>
<evidence type="ECO:0000256" key="4">
    <source>
        <dbReference type="SAM" id="Phobius"/>
    </source>
</evidence>
<feature type="transmembrane region" description="Helical" evidence="4">
    <location>
        <begin position="172"/>
        <end position="191"/>
    </location>
</feature>
<accession>A0A8C1YUA3</accession>
<dbReference type="InterPro" id="IPR013783">
    <property type="entry name" value="Ig-like_fold"/>
</dbReference>
<dbReference type="GO" id="GO:0005886">
    <property type="term" value="C:plasma membrane"/>
    <property type="evidence" value="ECO:0007669"/>
    <property type="project" value="TreeGrafter"/>
</dbReference>
<dbReference type="InterPro" id="IPR050671">
    <property type="entry name" value="CD300_family_receptors"/>
</dbReference>
<evidence type="ECO:0000313" key="6">
    <source>
        <dbReference type="Ensembl" id="ENSCCRP00015030958.1"/>
    </source>
</evidence>
<evidence type="ECO:0000256" key="3">
    <source>
        <dbReference type="ARBA" id="ARBA00023136"/>
    </source>
</evidence>
<evidence type="ECO:0000256" key="1">
    <source>
        <dbReference type="ARBA" id="ARBA00004370"/>
    </source>
</evidence>
<comment type="subcellular location">
    <subcellularLocation>
        <location evidence="1">Membrane</location>
    </subcellularLocation>
</comment>
<reference evidence="6" key="1">
    <citation type="submission" date="2025-08" db="UniProtKB">
        <authorList>
            <consortium name="Ensembl"/>
        </authorList>
    </citation>
    <scope>IDENTIFICATION</scope>
</reference>
<evidence type="ECO:0000259" key="5">
    <source>
        <dbReference type="Pfam" id="PF07686"/>
    </source>
</evidence>
<dbReference type="SUPFAM" id="SSF48726">
    <property type="entry name" value="Immunoglobulin"/>
    <property type="match status" value="1"/>
</dbReference>
<organism evidence="6 7">
    <name type="scientific">Cyprinus carpio</name>
    <name type="common">Common carp</name>
    <dbReference type="NCBI Taxonomy" id="7962"/>
    <lineage>
        <taxon>Eukaryota</taxon>
        <taxon>Metazoa</taxon>
        <taxon>Chordata</taxon>
        <taxon>Craniata</taxon>
        <taxon>Vertebrata</taxon>
        <taxon>Euteleostomi</taxon>
        <taxon>Actinopterygii</taxon>
        <taxon>Neopterygii</taxon>
        <taxon>Teleostei</taxon>
        <taxon>Ostariophysi</taxon>
        <taxon>Cypriniformes</taxon>
        <taxon>Cyprinidae</taxon>
        <taxon>Cyprininae</taxon>
        <taxon>Cyprinus</taxon>
    </lineage>
</organism>
<dbReference type="Gene3D" id="2.60.40.10">
    <property type="entry name" value="Immunoglobulins"/>
    <property type="match status" value="1"/>
</dbReference>
<dbReference type="AlphaFoldDB" id="A0A8C1YUA3"/>
<dbReference type="Proteomes" id="UP000694700">
    <property type="component" value="Unplaced"/>
</dbReference>
<keyword evidence="3 4" id="KW-0472">Membrane</keyword>
<dbReference type="PANTHER" id="PTHR11860">
    <property type="entry name" value="POLYMERIC-IMMUNOGLOBULIN RECEPTOR"/>
    <property type="match status" value="1"/>
</dbReference>
<dbReference type="GO" id="GO:0004888">
    <property type="term" value="F:transmembrane signaling receptor activity"/>
    <property type="evidence" value="ECO:0007669"/>
    <property type="project" value="TreeGrafter"/>
</dbReference>
<sequence length="206" mass="22606">LNPKVWERFGDSATDGTDIHGYFGKGATIICSYSWASTNIKYFCRDPCGDSKDILVKSDQSPTGRYTLKDSGEGTFTVKITDLQESDSGIYWFTLTVSKGKNDSFSSYPNESITTSTQPYKETQTCLDLHTTTPVAHSESPSTTPSLTSRESNHFFTTIVSLSLPQCLHTQYAVGGLVIAAILFLVGLVTVHQSRNRVKTSESMCT</sequence>
<dbReference type="InterPro" id="IPR036179">
    <property type="entry name" value="Ig-like_dom_sf"/>
</dbReference>
<protein>
    <recommendedName>
        <fullName evidence="5">Immunoglobulin V-set domain-containing protein</fullName>
    </recommendedName>
</protein>
<dbReference type="Ensembl" id="ENSCCRT00015032046.1">
    <property type="protein sequence ID" value="ENSCCRP00015030958.1"/>
    <property type="gene ID" value="ENSCCRG00015012998.1"/>
</dbReference>
<keyword evidence="2 4" id="KW-0812">Transmembrane</keyword>
<feature type="domain" description="Immunoglobulin V-set" evidence="5">
    <location>
        <begin position="19"/>
        <end position="105"/>
    </location>
</feature>
<proteinExistence type="predicted"/>
<dbReference type="InterPro" id="IPR013106">
    <property type="entry name" value="Ig_V-set"/>
</dbReference>
<dbReference type="PANTHER" id="PTHR11860:SF87">
    <property type="entry name" value="CMRF35-LIKE MOLECULE 8"/>
    <property type="match status" value="1"/>
</dbReference>
<name>A0A8C1YUA3_CYPCA</name>
<dbReference type="Pfam" id="PF07686">
    <property type="entry name" value="V-set"/>
    <property type="match status" value="1"/>
</dbReference>
<evidence type="ECO:0000256" key="2">
    <source>
        <dbReference type="ARBA" id="ARBA00022692"/>
    </source>
</evidence>
<evidence type="ECO:0000313" key="7">
    <source>
        <dbReference type="Proteomes" id="UP000694700"/>
    </source>
</evidence>